<evidence type="ECO:0000256" key="5">
    <source>
        <dbReference type="ARBA" id="ARBA00022946"/>
    </source>
</evidence>
<dbReference type="PANTHER" id="PTHR21427:SF19">
    <property type="entry name" value="UBIQUINONE BIOSYNTHESIS PROTEIN COQ9, MITOCHONDRIAL"/>
    <property type="match status" value="1"/>
</dbReference>
<comment type="similarity">
    <text evidence="3 8">Belongs to the COQ9 family.</text>
</comment>
<dbReference type="GO" id="GO:0008289">
    <property type="term" value="F:lipid binding"/>
    <property type="evidence" value="ECO:0007669"/>
    <property type="project" value="UniProtKB-UniRule"/>
</dbReference>
<dbReference type="Gene3D" id="1.10.357.10">
    <property type="entry name" value="Tetracycline Repressor, domain 2"/>
    <property type="match status" value="1"/>
</dbReference>
<name>A0A8A1MA16_AJECA</name>
<evidence type="ECO:0000259" key="9">
    <source>
        <dbReference type="Pfam" id="PF08511"/>
    </source>
</evidence>
<sequence>MKCVHLLNPEYAQNAKSEHLRDYHLKFVAIIHSSAKLVEVRDGFGKRLSDLEDQDILNIQKYPTWVGVETSGIGVELLLALLPAYIAWVAALRIFYLRKQNMLDDPFFYGVDPSVCMEIELHYGLIAATIACLKPFVKSFNTGYLGRLEIIPDAFRDTIPLQNYKPPGMSGGRDNPSIGEGGALSIETTSGNIVTATDSRTKPEPRTFRAESDNELRAHLQRNGYLVQVLNREPPADTYTPEQSAILSVAVNHIPEFGFTTRSLTLGARDAGYLDVSLQLFPDGGEMNLITYWLRSRRGMLRQKTKSGEFFGMSEPGEIGGLSVEEKVLILILERLKMNEEIIEHWQDALATMSLPFNLAPSISELSALSSDILYLANDHSVDSSWYTKRLSVATVYASADVFMTEDTSPGFSATKEFVERQLSDVNLVTRTLSDAKRYLGFVAGSVVGVGRSWGMKI</sequence>
<keyword evidence="4 8" id="KW-0831">Ubiquinone biosynthesis</keyword>
<dbReference type="NCBIfam" id="TIGR02396">
    <property type="entry name" value="diverge_rpsU"/>
    <property type="match status" value="1"/>
</dbReference>
<evidence type="ECO:0000256" key="7">
    <source>
        <dbReference type="ARBA" id="ARBA00023128"/>
    </source>
</evidence>
<accession>A0A8A1MA16</accession>
<evidence type="ECO:0000256" key="1">
    <source>
        <dbReference type="ARBA" id="ARBA00004173"/>
    </source>
</evidence>
<dbReference type="PANTHER" id="PTHR21427">
    <property type="entry name" value="UBIQUINONE BIOSYNTHESIS PROTEIN COQ9, MITOCHONDRIAL"/>
    <property type="match status" value="1"/>
</dbReference>
<evidence type="ECO:0000256" key="8">
    <source>
        <dbReference type="RuleBase" id="RU366063"/>
    </source>
</evidence>
<comment type="function">
    <text evidence="8">Membrane-associated protein that warps the membrane surface to access and bind aromatic isoprenes with high specificity, including ubiquinone (CoQ) isoprene intermediates and presents them directly to Coq7, therefore facilitating the Coq7-mediated hydroxylase step. Participates in the biosynthesis of coenzyme Q, also named ubiquinone, an essential lipid-soluble electron transporter for aerobic cellular respiration.</text>
</comment>
<evidence type="ECO:0000313" key="10">
    <source>
        <dbReference type="EMBL" id="QSS63398.1"/>
    </source>
</evidence>
<organism evidence="10 11">
    <name type="scientific">Ajellomyces capsulatus</name>
    <name type="common">Darling's disease fungus</name>
    <name type="synonym">Histoplasma capsulatum</name>
    <dbReference type="NCBI Taxonomy" id="5037"/>
    <lineage>
        <taxon>Eukaryota</taxon>
        <taxon>Fungi</taxon>
        <taxon>Dikarya</taxon>
        <taxon>Ascomycota</taxon>
        <taxon>Pezizomycotina</taxon>
        <taxon>Eurotiomycetes</taxon>
        <taxon>Eurotiomycetidae</taxon>
        <taxon>Onygenales</taxon>
        <taxon>Ajellomycetaceae</taxon>
        <taxon>Histoplasma</taxon>
    </lineage>
</organism>
<dbReference type="UniPathway" id="UPA00232"/>
<dbReference type="Pfam" id="PF08511">
    <property type="entry name" value="COQ9"/>
    <property type="match status" value="1"/>
</dbReference>
<feature type="domain" description="COQ9 C-terminal" evidence="9">
    <location>
        <begin position="361"/>
        <end position="427"/>
    </location>
</feature>
<proteinExistence type="inferred from homology"/>
<keyword evidence="5" id="KW-0809">Transit peptide</keyword>
<evidence type="ECO:0000256" key="4">
    <source>
        <dbReference type="ARBA" id="ARBA00022688"/>
    </source>
</evidence>
<evidence type="ECO:0000256" key="3">
    <source>
        <dbReference type="ARBA" id="ARBA00010766"/>
    </source>
</evidence>
<keyword evidence="6 8" id="KW-0446">Lipid-binding</keyword>
<comment type="pathway">
    <text evidence="2 8">Cofactor biosynthesis; ubiquinone biosynthesis.</text>
</comment>
<dbReference type="Proteomes" id="UP000663671">
    <property type="component" value="Chromosome 1"/>
</dbReference>
<dbReference type="AlphaFoldDB" id="A0A8A1MA16"/>
<comment type="subcellular location">
    <subcellularLocation>
        <location evidence="1 8">Mitochondrion</location>
    </subcellularLocation>
</comment>
<protein>
    <recommendedName>
        <fullName evidence="8">Ubiquinone biosynthesis protein</fullName>
    </recommendedName>
</protein>
<keyword evidence="7 8" id="KW-0496">Mitochondrion</keyword>
<keyword evidence="10" id="KW-0830">Ubiquinone</keyword>
<dbReference type="GO" id="GO:0005743">
    <property type="term" value="C:mitochondrial inner membrane"/>
    <property type="evidence" value="ECO:0007669"/>
    <property type="project" value="TreeGrafter"/>
</dbReference>
<gene>
    <name evidence="10" type="primary">COQ9</name>
    <name evidence="10" type="ORF">I7I51_00456</name>
</gene>
<dbReference type="VEuPathDB" id="FungiDB:I7I51_00456"/>
<evidence type="ECO:0000313" key="11">
    <source>
        <dbReference type="Proteomes" id="UP000663671"/>
    </source>
</evidence>
<evidence type="ECO:0000256" key="2">
    <source>
        <dbReference type="ARBA" id="ARBA00004749"/>
    </source>
</evidence>
<reference evidence="10" key="1">
    <citation type="submission" date="2021-01" db="EMBL/GenBank/DDBJ databases">
        <title>Chromosome-level genome assembly of a human fungal pathogen reveals clustering of transcriptionally co-regulated genes.</title>
        <authorList>
            <person name="Voorhies M."/>
            <person name="Cohen S."/>
            <person name="Shea T.P."/>
            <person name="Petrus S."/>
            <person name="Munoz J.F."/>
            <person name="Poplawski S."/>
            <person name="Goldman W.E."/>
            <person name="Michael T."/>
            <person name="Cuomo C.A."/>
            <person name="Sil A."/>
            <person name="Beyhan S."/>
        </authorList>
    </citation>
    <scope>NUCLEOTIDE SEQUENCE</scope>
    <source>
        <strain evidence="10">WU24</strain>
    </source>
</reference>
<dbReference type="GO" id="GO:0006744">
    <property type="term" value="P:ubiquinone biosynthetic process"/>
    <property type="evidence" value="ECO:0007669"/>
    <property type="project" value="UniProtKB-UniRule"/>
</dbReference>
<dbReference type="InterPro" id="IPR013718">
    <property type="entry name" value="COQ9_C"/>
</dbReference>
<evidence type="ECO:0000256" key="6">
    <source>
        <dbReference type="ARBA" id="ARBA00023121"/>
    </source>
</evidence>
<dbReference type="InterPro" id="IPR012762">
    <property type="entry name" value="Ubiq_biosynth_COQ9"/>
</dbReference>
<dbReference type="EMBL" id="CP069114">
    <property type="protein sequence ID" value="QSS63398.1"/>
    <property type="molecule type" value="Genomic_DNA"/>
</dbReference>
<dbReference type="OrthoDB" id="619536at2759"/>